<dbReference type="PANTHER" id="PTHR10906">
    <property type="entry name" value="SECY/SEC61-ALPHA FAMILY MEMBER"/>
    <property type="match status" value="1"/>
</dbReference>
<dbReference type="SUPFAM" id="SSF103491">
    <property type="entry name" value="Preprotein translocase SecY subunit"/>
    <property type="match status" value="1"/>
</dbReference>
<evidence type="ECO:0000256" key="1">
    <source>
        <dbReference type="RuleBase" id="RU004349"/>
    </source>
</evidence>
<dbReference type="Gene3D" id="1.10.3370.10">
    <property type="entry name" value="SecY subunit domain"/>
    <property type="match status" value="1"/>
</dbReference>
<evidence type="ECO:0000313" key="3">
    <source>
        <dbReference type="EMBL" id="RLE46616.1"/>
    </source>
</evidence>
<accession>A0A497EJU8</accession>
<dbReference type="InterPro" id="IPR002208">
    <property type="entry name" value="SecY/SEC61-alpha"/>
</dbReference>
<feature type="non-terminal residue" evidence="3">
    <location>
        <position position="1"/>
    </location>
</feature>
<protein>
    <submittedName>
        <fullName evidence="3">Preprotein translocase subunit SecY</fullName>
    </submittedName>
</protein>
<comment type="similarity">
    <text evidence="1">Belongs to the SecY/SEC61-alpha family.</text>
</comment>
<comment type="caution">
    <text evidence="3">The sequence shown here is derived from an EMBL/GenBank/DDBJ whole genome shotgun (WGS) entry which is preliminary data.</text>
</comment>
<dbReference type="GO" id="GO:0016020">
    <property type="term" value="C:membrane"/>
    <property type="evidence" value="ECO:0007669"/>
    <property type="project" value="InterPro"/>
</dbReference>
<reference evidence="3 4" key="1">
    <citation type="submission" date="2018-06" db="EMBL/GenBank/DDBJ databases">
        <title>Extensive metabolic versatility and redundancy in microbially diverse, dynamic hydrothermal sediments.</title>
        <authorList>
            <person name="Dombrowski N."/>
            <person name="Teske A."/>
            <person name="Baker B.J."/>
        </authorList>
    </citation>
    <scope>NUCLEOTIDE SEQUENCE [LARGE SCALE GENOMIC DNA]</scope>
    <source>
        <strain evidence="3">B66_G16</strain>
    </source>
</reference>
<sequence length="176" mass="19248">LQMMGAMLANKGVPILGEFDAQGNPTSGFVYYITVPHALILSLLHGAFSSDLLLRALGHVLFFVIGSVIFSVLWVETAGMDAKSVAKQITSIGLQIPGFRRDPRIVEQVLSRYIMPLAVMGGAFVGFLAAFANFMGALGTGTGILLTVMIIYNFYETIAYRYMEEMHPALRKFFEG</sequence>
<feature type="transmembrane region" description="Helical" evidence="2">
    <location>
        <begin position="137"/>
        <end position="155"/>
    </location>
</feature>
<organism evidence="3 4">
    <name type="scientific">Thermoproteota archaeon</name>
    <dbReference type="NCBI Taxonomy" id="2056631"/>
    <lineage>
        <taxon>Archaea</taxon>
        <taxon>Thermoproteota</taxon>
    </lineage>
</organism>
<name>A0A497EJU8_9CREN</name>
<keyword evidence="2" id="KW-0812">Transmembrane</keyword>
<dbReference type="Pfam" id="PF00344">
    <property type="entry name" value="SecY"/>
    <property type="match status" value="1"/>
</dbReference>
<gene>
    <name evidence="3" type="ORF">DRJ31_09800</name>
</gene>
<keyword evidence="2" id="KW-0472">Membrane</keyword>
<evidence type="ECO:0000256" key="2">
    <source>
        <dbReference type="SAM" id="Phobius"/>
    </source>
</evidence>
<keyword evidence="2" id="KW-1133">Transmembrane helix</keyword>
<feature type="transmembrane region" description="Helical" evidence="2">
    <location>
        <begin position="110"/>
        <end position="131"/>
    </location>
</feature>
<dbReference type="EMBL" id="QMQV01000173">
    <property type="protein sequence ID" value="RLE46616.1"/>
    <property type="molecule type" value="Genomic_DNA"/>
</dbReference>
<dbReference type="GO" id="GO:0015031">
    <property type="term" value="P:protein transport"/>
    <property type="evidence" value="ECO:0007669"/>
    <property type="project" value="InterPro"/>
</dbReference>
<dbReference type="Proteomes" id="UP000278475">
    <property type="component" value="Unassembled WGS sequence"/>
</dbReference>
<feature type="transmembrane region" description="Helical" evidence="2">
    <location>
        <begin position="54"/>
        <end position="75"/>
    </location>
</feature>
<feature type="transmembrane region" description="Helical" evidence="2">
    <location>
        <begin position="29"/>
        <end position="48"/>
    </location>
</feature>
<dbReference type="InterPro" id="IPR023201">
    <property type="entry name" value="SecY_dom_sf"/>
</dbReference>
<proteinExistence type="inferred from homology"/>
<evidence type="ECO:0000313" key="4">
    <source>
        <dbReference type="Proteomes" id="UP000278475"/>
    </source>
</evidence>
<dbReference type="AlphaFoldDB" id="A0A497EJU8"/>